<dbReference type="Proteomes" id="UP000186609">
    <property type="component" value="Chromosome"/>
</dbReference>
<dbReference type="InterPro" id="IPR005119">
    <property type="entry name" value="LysR_subst-bd"/>
</dbReference>
<keyword evidence="3" id="KW-0238">DNA-binding</keyword>
<dbReference type="PANTHER" id="PTHR30346">
    <property type="entry name" value="TRANSCRIPTIONAL DUAL REGULATOR HCAR-RELATED"/>
    <property type="match status" value="1"/>
</dbReference>
<evidence type="ECO:0000256" key="1">
    <source>
        <dbReference type="ARBA" id="ARBA00009437"/>
    </source>
</evidence>
<dbReference type="RefSeq" id="WP_076196645.1">
    <property type="nucleotide sequence ID" value="NZ_CP019236.1"/>
</dbReference>
<accession>A0A1P8JRH2</accession>
<evidence type="ECO:0000313" key="6">
    <source>
        <dbReference type="EMBL" id="APW36340.1"/>
    </source>
</evidence>
<dbReference type="GO" id="GO:0032993">
    <property type="term" value="C:protein-DNA complex"/>
    <property type="evidence" value="ECO:0007669"/>
    <property type="project" value="TreeGrafter"/>
</dbReference>
<evidence type="ECO:0000256" key="3">
    <source>
        <dbReference type="ARBA" id="ARBA00023125"/>
    </source>
</evidence>
<dbReference type="GO" id="GO:0003700">
    <property type="term" value="F:DNA-binding transcription factor activity"/>
    <property type="evidence" value="ECO:0007669"/>
    <property type="project" value="InterPro"/>
</dbReference>
<dbReference type="OrthoDB" id="646694at2"/>
<dbReference type="Pfam" id="PF00126">
    <property type="entry name" value="HTH_1"/>
    <property type="match status" value="1"/>
</dbReference>
<reference evidence="6 7" key="1">
    <citation type="submission" date="2017-01" db="EMBL/GenBank/DDBJ databases">
        <authorList>
            <person name="Mah S.A."/>
            <person name="Swanson W.J."/>
            <person name="Moy G.W."/>
            <person name="Vacquier V.D."/>
        </authorList>
    </citation>
    <scope>NUCLEOTIDE SEQUENCE [LARGE SCALE GENOMIC DNA]</scope>
    <source>
        <strain evidence="6 7">DCY110</strain>
    </source>
</reference>
<proteinExistence type="inferred from homology"/>
<dbReference type="PROSITE" id="PS50931">
    <property type="entry name" value="HTH_LYSR"/>
    <property type="match status" value="1"/>
</dbReference>
<dbReference type="CDD" id="cd08414">
    <property type="entry name" value="PBP2_LTTR_aromatics_like"/>
    <property type="match status" value="1"/>
</dbReference>
<comment type="similarity">
    <text evidence="1">Belongs to the LysR transcriptional regulatory family.</text>
</comment>
<keyword evidence="7" id="KW-1185">Reference proteome</keyword>
<evidence type="ECO:0000313" key="7">
    <source>
        <dbReference type="Proteomes" id="UP000186609"/>
    </source>
</evidence>
<dbReference type="SUPFAM" id="SSF46785">
    <property type="entry name" value="Winged helix' DNA-binding domain"/>
    <property type="match status" value="1"/>
</dbReference>
<dbReference type="Gene3D" id="3.40.190.10">
    <property type="entry name" value="Periplasmic binding protein-like II"/>
    <property type="match status" value="2"/>
</dbReference>
<dbReference type="PRINTS" id="PR00039">
    <property type="entry name" value="HTHLYSR"/>
</dbReference>
<dbReference type="EMBL" id="CP019236">
    <property type="protein sequence ID" value="APW36340.1"/>
    <property type="molecule type" value="Genomic_DNA"/>
</dbReference>
<dbReference type="PANTHER" id="PTHR30346:SF0">
    <property type="entry name" value="HCA OPERON TRANSCRIPTIONAL ACTIVATOR HCAR"/>
    <property type="match status" value="1"/>
</dbReference>
<dbReference type="GO" id="GO:0003677">
    <property type="term" value="F:DNA binding"/>
    <property type="evidence" value="ECO:0007669"/>
    <property type="project" value="UniProtKB-KW"/>
</dbReference>
<protein>
    <submittedName>
        <fullName evidence="6">LysR family transcriptional regulator</fullName>
    </submittedName>
</protein>
<dbReference type="Gene3D" id="1.10.10.10">
    <property type="entry name" value="Winged helix-like DNA-binding domain superfamily/Winged helix DNA-binding domain"/>
    <property type="match status" value="1"/>
</dbReference>
<evidence type="ECO:0000256" key="2">
    <source>
        <dbReference type="ARBA" id="ARBA00023015"/>
    </source>
</evidence>
<evidence type="ECO:0000259" key="5">
    <source>
        <dbReference type="PROSITE" id="PS50931"/>
    </source>
</evidence>
<dbReference type="STRING" id="1842727.RD110_03195"/>
<dbReference type="InterPro" id="IPR000847">
    <property type="entry name" value="LysR_HTH_N"/>
</dbReference>
<dbReference type="FunFam" id="1.10.10.10:FF:000001">
    <property type="entry name" value="LysR family transcriptional regulator"/>
    <property type="match status" value="1"/>
</dbReference>
<organism evidence="6 7">
    <name type="scientific">Rhodoferax koreensis</name>
    <dbReference type="NCBI Taxonomy" id="1842727"/>
    <lineage>
        <taxon>Bacteria</taxon>
        <taxon>Pseudomonadati</taxon>
        <taxon>Pseudomonadota</taxon>
        <taxon>Betaproteobacteria</taxon>
        <taxon>Burkholderiales</taxon>
        <taxon>Comamonadaceae</taxon>
        <taxon>Rhodoferax</taxon>
    </lineage>
</organism>
<sequence>MIELRHLRYFIAVAEELSFRRAAERVHIDQTPLSRTIRDLEDQLGVQLFVRTPRKLHLTPAGLRLLKEVRKLFIRVERTYRAVRDTDVRFRAPLRIGVADGIAQPKLSECLVRWREVAPEVPLELTEMRASELAAALQREQLDAGFSFGLPNDDTLSQQPAWSYRAMALLPFGHELALQPTLPITEVLAFPLLSCHADRLPGLLHQIRAIAQRHSTIPTFAGEASTLSGYFTRIAAGLGVGLADAGHVATLCRSDVVAVPLHEDERITTFVLHKHQRFGLPHSLQRFVAHTKTLH</sequence>
<keyword evidence="4" id="KW-0804">Transcription</keyword>
<dbReference type="Pfam" id="PF03466">
    <property type="entry name" value="LysR_substrate"/>
    <property type="match status" value="1"/>
</dbReference>
<dbReference type="InterPro" id="IPR036390">
    <property type="entry name" value="WH_DNA-bd_sf"/>
</dbReference>
<dbReference type="AlphaFoldDB" id="A0A1P8JRH2"/>
<name>A0A1P8JRH2_9BURK</name>
<evidence type="ECO:0000256" key="4">
    <source>
        <dbReference type="ARBA" id="ARBA00023163"/>
    </source>
</evidence>
<keyword evidence="2" id="KW-0805">Transcription regulation</keyword>
<dbReference type="KEGG" id="rhy:RD110_03195"/>
<dbReference type="InterPro" id="IPR036388">
    <property type="entry name" value="WH-like_DNA-bd_sf"/>
</dbReference>
<gene>
    <name evidence="6" type="ORF">RD110_03195</name>
</gene>
<feature type="domain" description="HTH lysR-type" evidence="5">
    <location>
        <begin position="2"/>
        <end position="59"/>
    </location>
</feature>
<dbReference type="SUPFAM" id="SSF53850">
    <property type="entry name" value="Periplasmic binding protein-like II"/>
    <property type="match status" value="1"/>
</dbReference>